<dbReference type="OrthoDB" id="3289889at2"/>
<dbReference type="CDD" id="cd06259">
    <property type="entry name" value="YdcF-like"/>
    <property type="match status" value="1"/>
</dbReference>
<dbReference type="Proteomes" id="UP000032303">
    <property type="component" value="Chromosome 1"/>
</dbReference>
<dbReference type="InterPro" id="IPR003848">
    <property type="entry name" value="DUF218"/>
</dbReference>
<protein>
    <recommendedName>
        <fullName evidence="1">DUF218 domain-containing protein</fullName>
    </recommendedName>
</protein>
<proteinExistence type="predicted"/>
<gene>
    <name evidence="2" type="ORF">H744_1c1229</name>
</gene>
<evidence type="ECO:0000313" key="3">
    <source>
        <dbReference type="Proteomes" id="UP000032303"/>
    </source>
</evidence>
<keyword evidence="3" id="KW-1185">Reference proteome</keyword>
<dbReference type="InterPro" id="IPR051599">
    <property type="entry name" value="Cell_Envelope_Assoc"/>
</dbReference>
<reference evidence="2 3" key="1">
    <citation type="submission" date="2013-05" db="EMBL/GenBank/DDBJ databases">
        <title>Complete genome sequence of the lipase-producing bacterium Photobacterium gaetbulicola Gung47.</title>
        <authorList>
            <person name="Kim Y.-O."/>
        </authorList>
    </citation>
    <scope>NUCLEOTIDE SEQUENCE [LARGE SCALE GENOMIC DNA]</scope>
    <source>
        <strain evidence="2 3">Gung47</strain>
    </source>
</reference>
<dbReference type="InterPro" id="IPR014729">
    <property type="entry name" value="Rossmann-like_a/b/a_fold"/>
</dbReference>
<dbReference type="PATRIC" id="fig|658445.3.peg.1331"/>
<dbReference type="PANTHER" id="PTHR30336">
    <property type="entry name" value="INNER MEMBRANE PROTEIN, PROBABLE PERMEASE"/>
    <property type="match status" value="1"/>
</dbReference>
<dbReference type="HOGENOM" id="CLU_061359_0_0_6"/>
<dbReference type="STRING" id="658445.H744_1c1229"/>
<dbReference type="EMBL" id="CP005973">
    <property type="protein sequence ID" value="AJR06253.1"/>
    <property type="molecule type" value="Genomic_DNA"/>
</dbReference>
<sequence length="332" mass="37033">MDYIQQALDAYNSPHRHNFNLNNKTISNLDAVTYYLSQALNATKGGERADTLITLANIDSFRGNIEQAILGYSQAQSVANHRQQITLHFYLALWHHYQGNITPVSQHIEQLSGLDASSAQDALGIIEILEEQLSTSICYHHNVHSPKHPPASQHAIVTLGYKLNSDGTIARPLKQRLEQTLKLARHLPGSLIIVTGGLEVAGTTEAAQMKKWLVEHGIKSDRIIKEEQAANTIENAQNSLAILQEHPIQHATLVSASIHVHRTQILFETIQLCQKQVRGQRQNFHIAFDHLAVADGLSPDHFPSGQTRINCYIDALRSYGLPAFQWGDIHQI</sequence>
<dbReference type="PANTHER" id="PTHR30336:SF4">
    <property type="entry name" value="ENVELOPE BIOGENESIS FACTOR ELYC"/>
    <property type="match status" value="1"/>
</dbReference>
<accession>A0A0C5WGM3</accession>
<evidence type="ECO:0000313" key="2">
    <source>
        <dbReference type="EMBL" id="AJR06253.1"/>
    </source>
</evidence>
<name>A0A0C5WGM3_9GAMM</name>
<dbReference type="GO" id="GO:0000270">
    <property type="term" value="P:peptidoglycan metabolic process"/>
    <property type="evidence" value="ECO:0007669"/>
    <property type="project" value="TreeGrafter"/>
</dbReference>
<organism evidence="2 3">
    <name type="scientific">Photobacterium gaetbulicola Gung47</name>
    <dbReference type="NCBI Taxonomy" id="658445"/>
    <lineage>
        <taxon>Bacteria</taxon>
        <taxon>Pseudomonadati</taxon>
        <taxon>Pseudomonadota</taxon>
        <taxon>Gammaproteobacteria</taxon>
        <taxon>Vibrionales</taxon>
        <taxon>Vibrionaceae</taxon>
        <taxon>Photobacterium</taxon>
    </lineage>
</organism>
<evidence type="ECO:0000259" key="1">
    <source>
        <dbReference type="Pfam" id="PF02698"/>
    </source>
</evidence>
<dbReference type="AlphaFoldDB" id="A0A0C5WGM3"/>
<dbReference type="Pfam" id="PF02698">
    <property type="entry name" value="DUF218"/>
    <property type="match status" value="1"/>
</dbReference>
<dbReference type="GO" id="GO:0043164">
    <property type="term" value="P:Gram-negative-bacterium-type cell wall biogenesis"/>
    <property type="evidence" value="ECO:0007669"/>
    <property type="project" value="TreeGrafter"/>
</dbReference>
<dbReference type="Gene3D" id="3.40.50.620">
    <property type="entry name" value="HUPs"/>
    <property type="match status" value="1"/>
</dbReference>
<dbReference type="GO" id="GO:0005886">
    <property type="term" value="C:plasma membrane"/>
    <property type="evidence" value="ECO:0007669"/>
    <property type="project" value="TreeGrafter"/>
</dbReference>
<dbReference type="KEGG" id="pgb:H744_1c1229"/>
<feature type="domain" description="DUF218" evidence="1">
    <location>
        <begin position="155"/>
        <end position="272"/>
    </location>
</feature>